<evidence type="ECO:0000259" key="4">
    <source>
        <dbReference type="PROSITE" id="PS51669"/>
    </source>
</evidence>
<keyword evidence="2" id="KW-0408">Iron</keyword>
<comment type="caution">
    <text evidence="5">The sequence shown here is derived from an EMBL/GenBank/DDBJ whole genome shotgun (WGS) entry which is preliminary data.</text>
</comment>
<reference evidence="5" key="1">
    <citation type="journal article" date="2021" name="bioRxiv">
        <title>Unraveling nitrogen, sulfur and carbon metabolic pathways and microbial community transcriptional responses to substrate deprivation and toxicity stresses in a bioreactor mimicking anoxic brackish coastal sediment conditions.</title>
        <authorList>
            <person name="Martins P.D."/>
            <person name="Echeveste M.J."/>
            <person name="Arshad A."/>
            <person name="Kurth J."/>
            <person name="Ouboter H."/>
            <person name="Jetten M.S.M."/>
            <person name="Welte C.U."/>
        </authorList>
    </citation>
    <scope>NUCLEOTIDE SEQUENCE</scope>
    <source>
        <strain evidence="5">MAG_39</strain>
    </source>
</reference>
<dbReference type="PANTHER" id="PTHR43742">
    <property type="entry name" value="TRIMETHYLAMINE-N-OXIDE REDUCTASE"/>
    <property type="match status" value="1"/>
</dbReference>
<dbReference type="SUPFAM" id="SSF53706">
    <property type="entry name" value="Formate dehydrogenase/DMSO reductase, domains 1-3"/>
    <property type="match status" value="1"/>
</dbReference>
<accession>A0A953JCW6</accession>
<dbReference type="Proteomes" id="UP000705867">
    <property type="component" value="Unassembled WGS sequence"/>
</dbReference>
<dbReference type="Pfam" id="PF00384">
    <property type="entry name" value="Molybdopterin"/>
    <property type="match status" value="1"/>
</dbReference>
<sequence>MPQKRAHDSTKAIKGTLKKRENDMASKNKHAFTVENERVRNILERELTPPCTSMARTPLPTWTTLNGEVVEGVKAIKTACSHNCYDTCGVIAYVKGGKLLKVEGDPDHPISRGTLCVKSYTYPRRVHSDERIKYPMMRTGQRGEGKFKRITWEEAFGHICKKLTEVRDKYGSEALVEYLYSGNREFLGKNISGRFLSLFGASKLVGSF</sequence>
<dbReference type="InterPro" id="IPR006656">
    <property type="entry name" value="Mopterin_OxRdtase"/>
</dbReference>
<evidence type="ECO:0000313" key="6">
    <source>
        <dbReference type="Proteomes" id="UP000705867"/>
    </source>
</evidence>
<protein>
    <submittedName>
        <fullName evidence="5">Molybdopterin-dependent oxidoreductase</fullName>
    </submittedName>
</protein>
<keyword evidence="3" id="KW-0411">Iron-sulfur</keyword>
<dbReference type="PANTHER" id="PTHR43742:SF6">
    <property type="entry name" value="OXIDOREDUCTASE YYAE-RELATED"/>
    <property type="match status" value="1"/>
</dbReference>
<dbReference type="SMART" id="SM00926">
    <property type="entry name" value="Molybdop_Fe4S4"/>
    <property type="match status" value="1"/>
</dbReference>
<dbReference type="GO" id="GO:0016491">
    <property type="term" value="F:oxidoreductase activity"/>
    <property type="evidence" value="ECO:0007669"/>
    <property type="project" value="InterPro"/>
</dbReference>
<dbReference type="EMBL" id="JAIOIV010000126">
    <property type="protein sequence ID" value="MBZ0157702.1"/>
    <property type="molecule type" value="Genomic_DNA"/>
</dbReference>
<keyword evidence="1" id="KW-0479">Metal-binding</keyword>
<dbReference type="GO" id="GO:0046872">
    <property type="term" value="F:metal ion binding"/>
    <property type="evidence" value="ECO:0007669"/>
    <property type="project" value="UniProtKB-KW"/>
</dbReference>
<dbReference type="AlphaFoldDB" id="A0A953JCW6"/>
<reference evidence="5" key="2">
    <citation type="submission" date="2021-08" db="EMBL/GenBank/DDBJ databases">
        <authorList>
            <person name="Dalcin Martins P."/>
        </authorList>
    </citation>
    <scope>NUCLEOTIDE SEQUENCE</scope>
    <source>
        <strain evidence="5">MAG_39</strain>
    </source>
</reference>
<name>A0A953JCW6_9BACT</name>
<dbReference type="GO" id="GO:0051536">
    <property type="term" value="F:iron-sulfur cluster binding"/>
    <property type="evidence" value="ECO:0007669"/>
    <property type="project" value="UniProtKB-KW"/>
</dbReference>
<dbReference type="InterPro" id="IPR050612">
    <property type="entry name" value="Prok_Mopterin_Oxidored"/>
</dbReference>
<dbReference type="Pfam" id="PF04879">
    <property type="entry name" value="Molybdop_Fe4S4"/>
    <property type="match status" value="1"/>
</dbReference>
<feature type="domain" description="4Fe-4S Mo/W bis-MGD-type" evidence="4">
    <location>
        <begin position="73"/>
        <end position="130"/>
    </location>
</feature>
<organism evidence="5 6">
    <name type="scientific">Candidatus Nitrobium versatile</name>
    <dbReference type="NCBI Taxonomy" id="2884831"/>
    <lineage>
        <taxon>Bacteria</taxon>
        <taxon>Pseudomonadati</taxon>
        <taxon>Nitrospirota</taxon>
        <taxon>Nitrospiria</taxon>
        <taxon>Nitrospirales</taxon>
        <taxon>Nitrospiraceae</taxon>
        <taxon>Candidatus Nitrobium</taxon>
    </lineage>
</organism>
<dbReference type="Gene3D" id="2.20.25.90">
    <property type="entry name" value="ADC-like domains"/>
    <property type="match status" value="1"/>
</dbReference>
<dbReference type="Gene3D" id="3.40.50.740">
    <property type="match status" value="1"/>
</dbReference>
<evidence type="ECO:0000256" key="3">
    <source>
        <dbReference type="ARBA" id="ARBA00023014"/>
    </source>
</evidence>
<dbReference type="PROSITE" id="PS51669">
    <property type="entry name" value="4FE4S_MOW_BIS_MGD"/>
    <property type="match status" value="1"/>
</dbReference>
<gene>
    <name evidence="5" type="ORF">K8I29_16020</name>
</gene>
<evidence type="ECO:0000256" key="1">
    <source>
        <dbReference type="ARBA" id="ARBA00022723"/>
    </source>
</evidence>
<evidence type="ECO:0000313" key="5">
    <source>
        <dbReference type="EMBL" id="MBZ0157702.1"/>
    </source>
</evidence>
<proteinExistence type="predicted"/>
<evidence type="ECO:0000256" key="2">
    <source>
        <dbReference type="ARBA" id="ARBA00023004"/>
    </source>
</evidence>
<dbReference type="InterPro" id="IPR006963">
    <property type="entry name" value="Mopterin_OxRdtase_4Fe-4S_dom"/>
</dbReference>